<dbReference type="EMBL" id="JAWDHD010000011">
    <property type="protein sequence ID" value="MDU0249476.1"/>
    <property type="molecule type" value="Genomic_DNA"/>
</dbReference>
<feature type="transmembrane region" description="Helical" evidence="5">
    <location>
        <begin position="258"/>
        <end position="277"/>
    </location>
</feature>
<dbReference type="Proteomes" id="UP000483142">
    <property type="component" value="Unassembled WGS sequence"/>
</dbReference>
<evidence type="ECO:0000313" key="7">
    <source>
        <dbReference type="EMBL" id="KAB6446872.1"/>
    </source>
</evidence>
<evidence type="ECO:0000256" key="3">
    <source>
        <dbReference type="ARBA" id="ARBA00022989"/>
    </source>
</evidence>
<comment type="subcellular location">
    <subcellularLocation>
        <location evidence="1">Membrane</location>
        <topology evidence="1">Multi-pass membrane protein</topology>
    </subcellularLocation>
</comment>
<sequence>MNIICVFIFLIISLLLIVNFKCTFMVVSACSMVLGCMNGVGPFGMYQAVSIAAFSIFMLRYFYWKDMRTYPLLFSSILLIVSYVLSNHYAVYRHYGSLVSCIVVDVASLFVFYQIISKNSRYIFIYIRTCVILSLVVGVYTLVETIISSNHYMFIVNSLELYSQDIIVEDIRFGMKRAQAIFGMHTTLGGFSTMMAGLLLWVRLNCPLYVKKLGKKKLSIAIGLMIIAVFLTGTRSTIAGLAVVLMSFFSFKHVKMKYVFIAIVSVVIGFMALDAYLDKIILSFTDTESVGGSNTDMRSIQFELAALFMMQSPFLGNGISYTFEYVADKYKEMCGAESLWIPIMIDFGMLGITAIIVFIIQVGYYIKKYCEIRLLFFLLGILVFNSLSSIPAFSFTQLFYLFVIIAFLKKHQVSICNSPSSSPSIK</sequence>
<organism evidence="9 14">
    <name type="scientific">Phocaeicola vulgatus</name>
    <name type="common">Bacteroides vulgatus</name>
    <dbReference type="NCBI Taxonomy" id="821"/>
    <lineage>
        <taxon>Bacteria</taxon>
        <taxon>Pseudomonadati</taxon>
        <taxon>Bacteroidota</taxon>
        <taxon>Bacteroidia</taxon>
        <taxon>Bacteroidales</taxon>
        <taxon>Bacteroidaceae</taxon>
        <taxon>Phocaeicola</taxon>
    </lineage>
</organism>
<comment type="caution">
    <text evidence="9">The sequence shown here is derived from an EMBL/GenBank/DDBJ whole genome shotgun (WGS) entry which is preliminary data.</text>
</comment>
<reference evidence="11 12" key="1">
    <citation type="submission" date="2018-08" db="EMBL/GenBank/DDBJ databases">
        <title>A genome reference for cultivated species of the human gut microbiota.</title>
        <authorList>
            <person name="Zou Y."/>
            <person name="Xue W."/>
            <person name="Luo G."/>
        </authorList>
    </citation>
    <scope>NUCLEOTIDE SEQUENCE [LARGE SCALE GENOMIC DNA]</scope>
    <source>
        <strain evidence="11 12">AF39-8AT</strain>
    </source>
</reference>
<keyword evidence="3 5" id="KW-1133">Transmembrane helix</keyword>
<gene>
    <name evidence="11" type="ORF">DW043_16815</name>
    <name evidence="9" type="ORF">GAY98_21365</name>
    <name evidence="8" type="ORF">GAZ06_20760</name>
    <name evidence="7" type="ORF">GAZ09_20495</name>
    <name evidence="10" type="ORF">RVY68_12495</name>
</gene>
<feature type="domain" description="O-antigen ligase-related" evidence="6">
    <location>
        <begin position="221"/>
        <end position="355"/>
    </location>
</feature>
<protein>
    <submittedName>
        <fullName evidence="11">O-antigen ligase domain-containing protein</fullName>
    </submittedName>
    <submittedName>
        <fullName evidence="9">O-antigen ligase family protein</fullName>
    </submittedName>
</protein>
<reference evidence="13 14" key="2">
    <citation type="journal article" date="2019" name="Nat. Med.">
        <title>A library of human gut bacterial isolates paired with longitudinal multiomics data enables mechanistic microbiome research.</title>
        <authorList>
            <person name="Poyet M."/>
            <person name="Groussin M."/>
            <person name="Gibbons S.M."/>
            <person name="Avila-Pacheco J."/>
            <person name="Jiang X."/>
            <person name="Kearney S.M."/>
            <person name="Perrotta A.R."/>
            <person name="Berdy B."/>
            <person name="Zhao S."/>
            <person name="Lieberman T.D."/>
            <person name="Swanson P.K."/>
            <person name="Smith M."/>
            <person name="Roesemann S."/>
            <person name="Alexander J.E."/>
            <person name="Rich S.A."/>
            <person name="Livny J."/>
            <person name="Vlamakis H."/>
            <person name="Clish C."/>
            <person name="Bullock K."/>
            <person name="Deik A."/>
            <person name="Scott J."/>
            <person name="Pierce K.A."/>
            <person name="Xavier R.J."/>
            <person name="Alm E.J."/>
        </authorList>
    </citation>
    <scope>NUCLEOTIDE SEQUENCE [LARGE SCALE GENOMIC DNA]</scope>
    <source>
        <strain evidence="9 14">BIOML-A122</strain>
        <strain evidence="8 13">BIOML-A140</strain>
        <strain evidence="7 15">BIOML-A141</strain>
    </source>
</reference>
<evidence type="ECO:0000313" key="14">
    <source>
        <dbReference type="Proteomes" id="UP000469427"/>
    </source>
</evidence>
<evidence type="ECO:0000256" key="1">
    <source>
        <dbReference type="ARBA" id="ARBA00004141"/>
    </source>
</evidence>
<dbReference type="Proteomes" id="UP000286392">
    <property type="component" value="Unassembled WGS sequence"/>
</dbReference>
<evidence type="ECO:0000313" key="13">
    <source>
        <dbReference type="Proteomes" id="UP000468344"/>
    </source>
</evidence>
<feature type="transmembrane region" description="Helical" evidence="5">
    <location>
        <begin position="339"/>
        <end position="363"/>
    </location>
</feature>
<feature type="transmembrane region" description="Helical" evidence="5">
    <location>
        <begin position="123"/>
        <end position="143"/>
    </location>
</feature>
<proteinExistence type="predicted"/>
<feature type="transmembrane region" description="Helical" evidence="5">
    <location>
        <begin position="375"/>
        <end position="408"/>
    </location>
</feature>
<dbReference type="EMBL" id="WDBI01000051">
    <property type="protein sequence ID" value="KAB6522475.1"/>
    <property type="molecule type" value="Genomic_DNA"/>
</dbReference>
<evidence type="ECO:0000256" key="4">
    <source>
        <dbReference type="ARBA" id="ARBA00023136"/>
    </source>
</evidence>
<dbReference type="GO" id="GO:0016020">
    <property type="term" value="C:membrane"/>
    <property type="evidence" value="ECO:0007669"/>
    <property type="project" value="UniProtKB-SubCell"/>
</dbReference>
<dbReference type="EMBL" id="WDBY01000058">
    <property type="protein sequence ID" value="KAB6471771.1"/>
    <property type="molecule type" value="Genomic_DNA"/>
</dbReference>
<evidence type="ECO:0000313" key="9">
    <source>
        <dbReference type="EMBL" id="KAB6522475.1"/>
    </source>
</evidence>
<feature type="transmembrane region" description="Helical" evidence="5">
    <location>
        <begin position="44"/>
        <end position="63"/>
    </location>
</feature>
<feature type="transmembrane region" description="Helical" evidence="5">
    <location>
        <begin position="95"/>
        <end position="116"/>
    </location>
</feature>
<evidence type="ECO:0000259" key="6">
    <source>
        <dbReference type="Pfam" id="PF04932"/>
    </source>
</evidence>
<reference evidence="10" key="3">
    <citation type="submission" date="2023-10" db="EMBL/GenBank/DDBJ databases">
        <title>Genome of potential pathogenic bacteria in Crohn's disease.</title>
        <authorList>
            <person name="Rodriguez-Palacios A."/>
        </authorList>
    </citation>
    <scope>NUCLEOTIDE SEQUENCE</scope>
    <source>
        <strain evidence="10">CavFT-hAR107</strain>
    </source>
</reference>
<dbReference type="EMBL" id="QROB01000028">
    <property type="protein sequence ID" value="RHK84599.1"/>
    <property type="molecule type" value="Genomic_DNA"/>
</dbReference>
<keyword evidence="9" id="KW-0436">Ligase</keyword>
<dbReference type="GO" id="GO:0016874">
    <property type="term" value="F:ligase activity"/>
    <property type="evidence" value="ECO:0007669"/>
    <property type="project" value="UniProtKB-KW"/>
</dbReference>
<dbReference type="InterPro" id="IPR007016">
    <property type="entry name" value="O-antigen_ligase-rel_domated"/>
</dbReference>
<dbReference type="Pfam" id="PF04932">
    <property type="entry name" value="Wzy_C"/>
    <property type="match status" value="1"/>
</dbReference>
<keyword evidence="4 5" id="KW-0472">Membrane</keyword>
<feature type="transmembrane region" description="Helical" evidence="5">
    <location>
        <begin position="70"/>
        <end position="89"/>
    </location>
</feature>
<evidence type="ECO:0000313" key="15">
    <source>
        <dbReference type="Proteomes" id="UP000483142"/>
    </source>
</evidence>
<keyword evidence="2 5" id="KW-0812">Transmembrane</keyword>
<evidence type="ECO:0000313" key="12">
    <source>
        <dbReference type="Proteomes" id="UP000286392"/>
    </source>
</evidence>
<dbReference type="AlphaFoldDB" id="A0A3E4KEQ6"/>
<evidence type="ECO:0000256" key="5">
    <source>
        <dbReference type="SAM" id="Phobius"/>
    </source>
</evidence>
<evidence type="ECO:0000256" key="2">
    <source>
        <dbReference type="ARBA" id="ARBA00022692"/>
    </source>
</evidence>
<name>A0A3E4KEQ6_PHOVU</name>
<dbReference type="Proteomes" id="UP000469427">
    <property type="component" value="Unassembled WGS sequence"/>
</dbReference>
<dbReference type="RefSeq" id="WP_110506651.1">
    <property type="nucleotide sequence ID" value="NZ_BAABZK010000001.1"/>
</dbReference>
<dbReference type="Proteomes" id="UP000468344">
    <property type="component" value="Unassembled WGS sequence"/>
</dbReference>
<dbReference type="Proteomes" id="UP001181258">
    <property type="component" value="Unassembled WGS sequence"/>
</dbReference>
<feature type="transmembrane region" description="Helical" evidence="5">
    <location>
        <begin position="222"/>
        <end position="246"/>
    </location>
</feature>
<evidence type="ECO:0000313" key="8">
    <source>
        <dbReference type="EMBL" id="KAB6471771.1"/>
    </source>
</evidence>
<evidence type="ECO:0000313" key="11">
    <source>
        <dbReference type="EMBL" id="RHK84599.1"/>
    </source>
</evidence>
<dbReference type="EMBL" id="WDBZ01000058">
    <property type="protein sequence ID" value="KAB6446872.1"/>
    <property type="molecule type" value="Genomic_DNA"/>
</dbReference>
<evidence type="ECO:0000313" key="10">
    <source>
        <dbReference type="EMBL" id="MDU0249476.1"/>
    </source>
</evidence>
<feature type="transmembrane region" description="Helical" evidence="5">
    <location>
        <begin position="180"/>
        <end position="202"/>
    </location>
</feature>
<accession>A0A3E4KEQ6</accession>